<evidence type="ECO:0000313" key="2">
    <source>
        <dbReference type="Proteomes" id="UP000054538"/>
    </source>
</evidence>
<dbReference type="HOGENOM" id="CLU_1277973_0_0_1"/>
<dbReference type="OrthoDB" id="3226942at2759"/>
<name>A0A0D0DCL6_9AGAM</name>
<keyword evidence="2" id="KW-1185">Reference proteome</keyword>
<accession>A0A0D0DCL6</accession>
<evidence type="ECO:0000313" key="1">
    <source>
        <dbReference type="EMBL" id="KIK75105.1"/>
    </source>
</evidence>
<dbReference type="STRING" id="930991.A0A0D0DCL6"/>
<dbReference type="AlphaFoldDB" id="A0A0D0DCL6"/>
<gene>
    <name evidence="1" type="ORF">PAXRUDRAFT_173810</name>
</gene>
<evidence type="ECO:0008006" key="3">
    <source>
        <dbReference type="Google" id="ProtNLM"/>
    </source>
</evidence>
<dbReference type="Proteomes" id="UP000054538">
    <property type="component" value="Unassembled WGS sequence"/>
</dbReference>
<proteinExistence type="predicted"/>
<reference evidence="2" key="2">
    <citation type="submission" date="2015-01" db="EMBL/GenBank/DDBJ databases">
        <title>Evolutionary Origins and Diversification of the Mycorrhizal Mutualists.</title>
        <authorList>
            <consortium name="DOE Joint Genome Institute"/>
            <consortium name="Mycorrhizal Genomics Consortium"/>
            <person name="Kohler A."/>
            <person name="Kuo A."/>
            <person name="Nagy L.G."/>
            <person name="Floudas D."/>
            <person name="Copeland A."/>
            <person name="Barry K.W."/>
            <person name="Cichocki N."/>
            <person name="Veneault-Fourrey C."/>
            <person name="LaButti K."/>
            <person name="Lindquist E.A."/>
            <person name="Lipzen A."/>
            <person name="Lundell T."/>
            <person name="Morin E."/>
            <person name="Murat C."/>
            <person name="Riley R."/>
            <person name="Ohm R."/>
            <person name="Sun H."/>
            <person name="Tunlid A."/>
            <person name="Henrissat B."/>
            <person name="Grigoriev I.V."/>
            <person name="Hibbett D.S."/>
            <person name="Martin F."/>
        </authorList>
    </citation>
    <scope>NUCLEOTIDE SEQUENCE [LARGE SCALE GENOMIC DNA]</scope>
    <source>
        <strain evidence="2">Ve08.2h10</strain>
    </source>
</reference>
<dbReference type="InterPro" id="IPR012337">
    <property type="entry name" value="RNaseH-like_sf"/>
</dbReference>
<organism evidence="1 2">
    <name type="scientific">Paxillus rubicundulus Ve08.2h10</name>
    <dbReference type="NCBI Taxonomy" id="930991"/>
    <lineage>
        <taxon>Eukaryota</taxon>
        <taxon>Fungi</taxon>
        <taxon>Dikarya</taxon>
        <taxon>Basidiomycota</taxon>
        <taxon>Agaricomycotina</taxon>
        <taxon>Agaricomycetes</taxon>
        <taxon>Agaricomycetidae</taxon>
        <taxon>Boletales</taxon>
        <taxon>Paxilineae</taxon>
        <taxon>Paxillaceae</taxon>
        <taxon>Paxillus</taxon>
    </lineage>
</organism>
<reference evidence="1 2" key="1">
    <citation type="submission" date="2014-04" db="EMBL/GenBank/DDBJ databases">
        <authorList>
            <consortium name="DOE Joint Genome Institute"/>
            <person name="Kuo A."/>
            <person name="Kohler A."/>
            <person name="Jargeat P."/>
            <person name="Nagy L.G."/>
            <person name="Floudas D."/>
            <person name="Copeland A."/>
            <person name="Barry K.W."/>
            <person name="Cichocki N."/>
            <person name="Veneault-Fourrey C."/>
            <person name="LaButti K."/>
            <person name="Lindquist E.A."/>
            <person name="Lipzen A."/>
            <person name="Lundell T."/>
            <person name="Morin E."/>
            <person name="Murat C."/>
            <person name="Sun H."/>
            <person name="Tunlid A."/>
            <person name="Henrissat B."/>
            <person name="Grigoriev I.V."/>
            <person name="Hibbett D.S."/>
            <person name="Martin F."/>
            <person name="Nordberg H.P."/>
            <person name="Cantor M.N."/>
            <person name="Hua S.X."/>
        </authorList>
    </citation>
    <scope>NUCLEOTIDE SEQUENCE [LARGE SCALE GENOMIC DNA]</scope>
    <source>
        <strain evidence="1 2">Ve08.2h10</strain>
    </source>
</reference>
<dbReference type="SUPFAM" id="SSF53098">
    <property type="entry name" value="Ribonuclease H-like"/>
    <property type="match status" value="1"/>
</dbReference>
<dbReference type="EMBL" id="KN828345">
    <property type="protein sequence ID" value="KIK75105.1"/>
    <property type="molecule type" value="Genomic_DNA"/>
</dbReference>
<dbReference type="InParanoid" id="A0A0D0DCL6"/>
<sequence>MLEIAKRWKWDKDKAAKLISDIQTYNLSRAPFAGGQADGLVWWENLPVGAEAHPLKAFAITILSIVPHAGKVERLFSDLGSTQSPRRCNLSVDTFETLGKICANLNLHLYLKKVATGQRTRRYHAHMHTRNEPGINLEVSKNLQDNFTWVPPLSGVSNDDLAGPESISLNEIEAEFAALEEQRKEEQLESADGKEVLEGKVYDFEELGRVDEGITPRAVDDEIMVVEHDGDEDGGWDTTTLMSSSGLECP</sequence>
<protein>
    <recommendedName>
        <fullName evidence="3">HAT C-terminal dimerisation domain-containing protein</fullName>
    </recommendedName>
</protein>